<dbReference type="GO" id="GO:0004672">
    <property type="term" value="F:protein kinase activity"/>
    <property type="evidence" value="ECO:0007669"/>
    <property type="project" value="InterPro"/>
</dbReference>
<dbReference type="AlphaFoldDB" id="A0A4P2Q506"/>
<accession>A0A4P2Q506</accession>
<dbReference type="RefSeq" id="WP_207213645.1">
    <property type="nucleotide sequence ID" value="NZ_CP012670.1"/>
</dbReference>
<evidence type="ECO:0000313" key="3">
    <source>
        <dbReference type="EMBL" id="AUX24460.1"/>
    </source>
</evidence>
<feature type="domain" description="Protein kinase" evidence="2">
    <location>
        <begin position="21"/>
        <end position="187"/>
    </location>
</feature>
<dbReference type="SUPFAM" id="SSF56112">
    <property type="entry name" value="Protein kinase-like (PK-like)"/>
    <property type="match status" value="1"/>
</dbReference>
<dbReference type="Gene3D" id="3.30.200.20">
    <property type="entry name" value="Phosphorylase Kinase, domain 1"/>
    <property type="match status" value="1"/>
</dbReference>
<feature type="region of interest" description="Disordered" evidence="1">
    <location>
        <begin position="133"/>
        <end position="187"/>
    </location>
</feature>
<protein>
    <recommendedName>
        <fullName evidence="2">Protein kinase domain-containing protein</fullName>
    </recommendedName>
</protein>
<proteinExistence type="predicted"/>
<evidence type="ECO:0000256" key="1">
    <source>
        <dbReference type="SAM" id="MobiDB-lite"/>
    </source>
</evidence>
<dbReference type="PROSITE" id="PS50011">
    <property type="entry name" value="PROTEIN_KINASE_DOM"/>
    <property type="match status" value="1"/>
</dbReference>
<dbReference type="Proteomes" id="UP000295781">
    <property type="component" value="Chromosome"/>
</dbReference>
<feature type="compositionally biased region" description="Pro residues" evidence="1">
    <location>
        <begin position="177"/>
        <end position="187"/>
    </location>
</feature>
<evidence type="ECO:0000313" key="4">
    <source>
        <dbReference type="Proteomes" id="UP000295781"/>
    </source>
</evidence>
<evidence type="ECO:0000259" key="2">
    <source>
        <dbReference type="PROSITE" id="PS50011"/>
    </source>
</evidence>
<dbReference type="EMBL" id="CP012670">
    <property type="protein sequence ID" value="AUX24460.1"/>
    <property type="molecule type" value="Genomic_DNA"/>
</dbReference>
<dbReference type="InterPro" id="IPR011009">
    <property type="entry name" value="Kinase-like_dom_sf"/>
</dbReference>
<reference evidence="3 4" key="1">
    <citation type="submission" date="2015-09" db="EMBL/GenBank/DDBJ databases">
        <title>Sorangium comparison.</title>
        <authorList>
            <person name="Zaburannyi N."/>
            <person name="Bunk B."/>
            <person name="Overmann J."/>
            <person name="Mueller R."/>
        </authorList>
    </citation>
    <scope>NUCLEOTIDE SEQUENCE [LARGE SCALE GENOMIC DNA]</scope>
    <source>
        <strain evidence="3 4">So ceGT47</strain>
    </source>
</reference>
<feature type="compositionally biased region" description="Basic and acidic residues" evidence="1">
    <location>
        <begin position="139"/>
        <end position="173"/>
    </location>
</feature>
<organism evidence="3 4">
    <name type="scientific">Sorangium cellulosum</name>
    <name type="common">Polyangium cellulosum</name>
    <dbReference type="NCBI Taxonomy" id="56"/>
    <lineage>
        <taxon>Bacteria</taxon>
        <taxon>Pseudomonadati</taxon>
        <taxon>Myxococcota</taxon>
        <taxon>Polyangia</taxon>
        <taxon>Polyangiales</taxon>
        <taxon>Polyangiaceae</taxon>
        <taxon>Sorangium</taxon>
    </lineage>
</organism>
<dbReference type="GO" id="GO:0005524">
    <property type="term" value="F:ATP binding"/>
    <property type="evidence" value="ECO:0007669"/>
    <property type="project" value="InterPro"/>
</dbReference>
<gene>
    <name evidence="3" type="ORF">SOCEGT47_049980</name>
</gene>
<sequence>MYSERLAARGELPPGTLVGEYILEELIARCGCGAVHSARHSGSGRRAAVKVPNEAVAHATRVLERFAREIEVLHRISHPNTVEIYEVDTLDDHRPFDAMERLEGQTLDAFIEARDPARAPRCARADGTCMRRARGLRTPARDGPPRARGAEPERLARPSHRNERAPDARHGRQADAPWPPCAPHGAP</sequence>
<dbReference type="InterPro" id="IPR000719">
    <property type="entry name" value="Prot_kinase_dom"/>
</dbReference>
<name>A0A4P2Q506_SORCE</name>